<dbReference type="SUPFAM" id="SSF58104">
    <property type="entry name" value="Methyl-accepting chemotaxis protein (MCP) signaling domain"/>
    <property type="match status" value="1"/>
</dbReference>
<feature type="domain" description="PAS" evidence="6">
    <location>
        <begin position="161"/>
        <end position="191"/>
    </location>
</feature>
<dbReference type="SMART" id="SM00091">
    <property type="entry name" value="PAS"/>
    <property type="match status" value="3"/>
</dbReference>
<accession>A0A3B0ZDL8</accession>
<evidence type="ECO:0000256" key="3">
    <source>
        <dbReference type="SAM" id="Coils"/>
    </source>
</evidence>
<feature type="region of interest" description="Disordered" evidence="4">
    <location>
        <begin position="497"/>
        <end position="520"/>
    </location>
</feature>
<feature type="domain" description="PAC" evidence="7">
    <location>
        <begin position="220"/>
        <end position="272"/>
    </location>
</feature>
<keyword evidence="3" id="KW-0175">Coiled coil</keyword>
<dbReference type="InterPro" id="IPR004090">
    <property type="entry name" value="Chemotax_Me-accpt_rcpt"/>
</dbReference>
<dbReference type="GO" id="GO:0004888">
    <property type="term" value="F:transmembrane signaling receptor activity"/>
    <property type="evidence" value="ECO:0007669"/>
    <property type="project" value="InterPro"/>
</dbReference>
<dbReference type="SUPFAM" id="SSF55785">
    <property type="entry name" value="PYP-like sensor domain (PAS domain)"/>
    <property type="match status" value="2"/>
</dbReference>
<dbReference type="CDD" id="cd11386">
    <property type="entry name" value="MCP_signal"/>
    <property type="match status" value="1"/>
</dbReference>
<dbReference type="GO" id="GO:0006935">
    <property type="term" value="P:chemotaxis"/>
    <property type="evidence" value="ECO:0007669"/>
    <property type="project" value="InterPro"/>
</dbReference>
<dbReference type="GO" id="GO:0005886">
    <property type="term" value="C:plasma membrane"/>
    <property type="evidence" value="ECO:0007669"/>
    <property type="project" value="TreeGrafter"/>
</dbReference>
<dbReference type="Gene3D" id="1.10.287.950">
    <property type="entry name" value="Methyl-accepting chemotaxis protein"/>
    <property type="match status" value="1"/>
</dbReference>
<keyword evidence="1" id="KW-0488">Methylation</keyword>
<dbReference type="CDD" id="cd00130">
    <property type="entry name" value="PAS"/>
    <property type="match status" value="2"/>
</dbReference>
<sequence length="780" mass="85001">MASTKQSVQTESKKVKDDDGLRLKSAVDHAITAIMMIDRDFIVTYANGATLALLKKNEAALATAYPGFNADKFVGVCIDMFHKNPAHQRQLLATPDNLPYQTDISVGDLKFALNVAAIIDSEGNYVGNSLEWSDVTELRQKESLNADFSSQISAISKSQAVIEFNMDGTIIKANDNFLNTVGYSLEEIQGKHHRIFVEPSYAQSPEYAQFWEKFNRGEYEASEYKRIGKNGKEVWIQASYNPIFDLNGQPFKVVKYASDVTTQKLKSVDDAGKLEAIGKIQAVIEFDMDGTILTANDNFLNTVGYRLNEIKGQHHRMFVEQEYSNSSEYRQFWEALNRGDSNVAEYKRMGKGGKEIWIKASYNPIFDLNGKPLKVVKYATDITEQKDAEVQVAGMISLAAQGDLSKRIDAEKYSGFFRSLGTDINKLMDTVMGPLDETTRVMQAMAEGDLSDRMDGAYSGQFAVLSDSVNATLTNMTEMVDKIRNSSSNMLSAATEISQGNQDLSQRTEEQASSLEETASSMEELTGTVRQNADNAKQANQLAAGARGQAEQGGEVVGHAITAMSEINSSSKKIADIIGVIDEIAFQTNLLALNAAVEAARAGEQGRGFAVVAAEVRNLAQRSAAAAKEIKGLIKDSVEKVDDGSRLVNESGATLQEIVTAVKKVSDIIAEIAAASEEQSSGIEQVNKAVAQMDEVTQQNAALVEQAAAASESLDEQARGLNQLMTFFNTGTTQAQPALNNHRQPAAASVSSFQQPKRRPTAAPRQAETVAGAADDWEEF</sequence>
<organism evidence="9">
    <name type="scientific">hydrothermal vent metagenome</name>
    <dbReference type="NCBI Taxonomy" id="652676"/>
    <lineage>
        <taxon>unclassified sequences</taxon>
        <taxon>metagenomes</taxon>
        <taxon>ecological metagenomes</taxon>
    </lineage>
</organism>
<dbReference type="InterPro" id="IPR000700">
    <property type="entry name" value="PAS-assoc_C"/>
</dbReference>
<dbReference type="Pfam" id="PF13188">
    <property type="entry name" value="PAS_8"/>
    <property type="match status" value="1"/>
</dbReference>
<evidence type="ECO:0000256" key="2">
    <source>
        <dbReference type="ARBA" id="ARBA00029447"/>
    </source>
</evidence>
<feature type="compositionally biased region" description="Polar residues" evidence="4">
    <location>
        <begin position="736"/>
        <end position="755"/>
    </location>
</feature>
<dbReference type="PANTHER" id="PTHR43531:SF14">
    <property type="entry name" value="METHYL-ACCEPTING CHEMOTAXIS PROTEIN I-RELATED"/>
    <property type="match status" value="1"/>
</dbReference>
<evidence type="ECO:0000259" key="7">
    <source>
        <dbReference type="PROSITE" id="PS50113"/>
    </source>
</evidence>
<dbReference type="InterPro" id="IPR051310">
    <property type="entry name" value="MCP_chemotaxis"/>
</dbReference>
<feature type="domain" description="HAMP" evidence="8">
    <location>
        <begin position="429"/>
        <end position="481"/>
    </location>
</feature>
<feature type="domain" description="PAS" evidence="6">
    <location>
        <begin position="283"/>
        <end position="339"/>
    </location>
</feature>
<proteinExistence type="inferred from homology"/>
<dbReference type="SMART" id="SM00283">
    <property type="entry name" value="MA"/>
    <property type="match status" value="1"/>
</dbReference>
<evidence type="ECO:0000259" key="8">
    <source>
        <dbReference type="PROSITE" id="PS50885"/>
    </source>
</evidence>
<dbReference type="PROSITE" id="PS50112">
    <property type="entry name" value="PAS"/>
    <property type="match status" value="2"/>
</dbReference>
<dbReference type="Pfam" id="PF00015">
    <property type="entry name" value="MCPsignal"/>
    <property type="match status" value="1"/>
</dbReference>
<dbReference type="Gene3D" id="1.20.120.1530">
    <property type="match status" value="1"/>
</dbReference>
<dbReference type="GO" id="GO:0007165">
    <property type="term" value="P:signal transduction"/>
    <property type="evidence" value="ECO:0007669"/>
    <property type="project" value="InterPro"/>
</dbReference>
<dbReference type="Pfam" id="PF08447">
    <property type="entry name" value="PAS_3"/>
    <property type="match status" value="2"/>
</dbReference>
<dbReference type="PROSITE" id="PS50113">
    <property type="entry name" value="PAC"/>
    <property type="match status" value="2"/>
</dbReference>
<dbReference type="FunFam" id="1.10.287.950:FF:000001">
    <property type="entry name" value="Methyl-accepting chemotaxis sensory transducer"/>
    <property type="match status" value="1"/>
</dbReference>
<dbReference type="Gene3D" id="3.30.450.20">
    <property type="entry name" value="PAS domain"/>
    <property type="match status" value="3"/>
</dbReference>
<dbReference type="InterPro" id="IPR000014">
    <property type="entry name" value="PAS"/>
</dbReference>
<feature type="coiled-coil region" evidence="3">
    <location>
        <begin position="686"/>
        <end position="713"/>
    </location>
</feature>
<dbReference type="PROSITE" id="PS50111">
    <property type="entry name" value="CHEMOTAXIS_TRANSDUC_2"/>
    <property type="match status" value="1"/>
</dbReference>
<evidence type="ECO:0000259" key="5">
    <source>
        <dbReference type="PROSITE" id="PS50111"/>
    </source>
</evidence>
<reference evidence="9" key="1">
    <citation type="submission" date="2018-06" db="EMBL/GenBank/DDBJ databases">
        <authorList>
            <person name="Zhirakovskaya E."/>
        </authorList>
    </citation>
    <scope>NUCLEOTIDE SEQUENCE</scope>
</reference>
<dbReference type="PROSITE" id="PS50885">
    <property type="entry name" value="HAMP"/>
    <property type="match status" value="1"/>
</dbReference>
<dbReference type="InterPro" id="IPR004089">
    <property type="entry name" value="MCPsignal_dom"/>
</dbReference>
<dbReference type="Pfam" id="PF18947">
    <property type="entry name" value="HAMP_2"/>
    <property type="match status" value="1"/>
</dbReference>
<dbReference type="InterPro" id="IPR013655">
    <property type="entry name" value="PAS_fold_3"/>
</dbReference>
<dbReference type="PRINTS" id="PR00260">
    <property type="entry name" value="CHEMTRNSDUCR"/>
</dbReference>
<dbReference type="InterPro" id="IPR001610">
    <property type="entry name" value="PAC"/>
</dbReference>
<evidence type="ECO:0000256" key="1">
    <source>
        <dbReference type="ARBA" id="ARBA00022481"/>
    </source>
</evidence>
<dbReference type="EMBL" id="UOFO01000076">
    <property type="protein sequence ID" value="VAW85612.1"/>
    <property type="molecule type" value="Genomic_DNA"/>
</dbReference>
<comment type="similarity">
    <text evidence="2">Belongs to the methyl-accepting chemotaxis (MCP) protein family.</text>
</comment>
<dbReference type="SMART" id="SM00304">
    <property type="entry name" value="HAMP"/>
    <property type="match status" value="1"/>
</dbReference>
<dbReference type="NCBIfam" id="TIGR00229">
    <property type="entry name" value="sensory_box"/>
    <property type="match status" value="2"/>
</dbReference>
<protein>
    <submittedName>
        <fullName evidence="9">Methyl-accepting chemotaxis sensor/transducer protein</fullName>
    </submittedName>
</protein>
<dbReference type="InterPro" id="IPR003660">
    <property type="entry name" value="HAMP_dom"/>
</dbReference>
<evidence type="ECO:0000313" key="9">
    <source>
        <dbReference type="EMBL" id="VAW85612.1"/>
    </source>
</evidence>
<dbReference type="SMART" id="SM00086">
    <property type="entry name" value="PAC"/>
    <property type="match status" value="2"/>
</dbReference>
<dbReference type="PANTHER" id="PTHR43531">
    <property type="entry name" value="PROTEIN ICFG"/>
    <property type="match status" value="1"/>
</dbReference>
<feature type="region of interest" description="Disordered" evidence="4">
    <location>
        <begin position="736"/>
        <end position="780"/>
    </location>
</feature>
<dbReference type="CDD" id="cd06225">
    <property type="entry name" value="HAMP"/>
    <property type="match status" value="1"/>
</dbReference>
<gene>
    <name evidence="9" type="ORF">MNBD_GAMMA16-28</name>
</gene>
<dbReference type="InterPro" id="IPR035965">
    <property type="entry name" value="PAS-like_dom_sf"/>
</dbReference>
<dbReference type="AlphaFoldDB" id="A0A3B0ZDL8"/>
<feature type="domain" description="Methyl-accepting transducer" evidence="5">
    <location>
        <begin position="486"/>
        <end position="715"/>
    </location>
</feature>
<feature type="domain" description="PAC" evidence="7">
    <location>
        <begin position="342"/>
        <end position="394"/>
    </location>
</feature>
<evidence type="ECO:0000259" key="6">
    <source>
        <dbReference type="PROSITE" id="PS50112"/>
    </source>
</evidence>
<evidence type="ECO:0000256" key="4">
    <source>
        <dbReference type="SAM" id="MobiDB-lite"/>
    </source>
</evidence>
<name>A0A3B0ZDL8_9ZZZZ</name>